<evidence type="ECO:0000259" key="5">
    <source>
        <dbReference type="Pfam" id="PF05157"/>
    </source>
</evidence>
<accession>A0A7Y9U6V8</accession>
<dbReference type="Pfam" id="PF00437">
    <property type="entry name" value="T2SSE"/>
    <property type="match status" value="1"/>
</dbReference>
<organism evidence="6 7">
    <name type="scientific">Sphaerotilus montanus</name>
    <dbReference type="NCBI Taxonomy" id="522889"/>
    <lineage>
        <taxon>Bacteria</taxon>
        <taxon>Pseudomonadati</taxon>
        <taxon>Pseudomonadota</taxon>
        <taxon>Betaproteobacteria</taxon>
        <taxon>Burkholderiales</taxon>
        <taxon>Sphaerotilaceae</taxon>
        <taxon>Sphaerotilus</taxon>
    </lineage>
</organism>
<dbReference type="RefSeq" id="WP_179635101.1">
    <property type="nucleotide sequence ID" value="NZ_JACCFH010000001.1"/>
</dbReference>
<evidence type="ECO:0000256" key="2">
    <source>
        <dbReference type="ARBA" id="ARBA00022741"/>
    </source>
</evidence>
<dbReference type="SUPFAM" id="SSF160246">
    <property type="entry name" value="EspE N-terminal domain-like"/>
    <property type="match status" value="1"/>
</dbReference>
<feature type="domain" description="Type II secretion system protein GspE N-terminal" evidence="5">
    <location>
        <begin position="52"/>
        <end position="141"/>
    </location>
</feature>
<keyword evidence="2" id="KW-0547">Nucleotide-binding</keyword>
<dbReference type="AlphaFoldDB" id="A0A7Y9U6V8"/>
<dbReference type="SUPFAM" id="SSF52540">
    <property type="entry name" value="P-loop containing nucleoside triphosphate hydrolases"/>
    <property type="match status" value="1"/>
</dbReference>
<reference evidence="6 7" key="1">
    <citation type="submission" date="2020-07" db="EMBL/GenBank/DDBJ databases">
        <title>Genomic Encyclopedia of Archaeal and Bacterial Type Strains, Phase II (KMG-II): from individual species to whole genera.</title>
        <authorList>
            <person name="Goeker M."/>
        </authorList>
    </citation>
    <scope>NUCLEOTIDE SEQUENCE [LARGE SCALE GENOMIC DNA]</scope>
    <source>
        <strain evidence="6 7">DSM 21226</strain>
    </source>
</reference>
<sequence>MSEQEQTRMLAQEQAERVVQRLMRRYSADTHRPVPPSVQDSAFRDWLGLASGMPPAELTRASVEQADTRLIPLDISRQRLCVALRATDGAIALVLADPFDRDHRLWLEARLRDAGHPRTRWYVTPVQALLGFVDRIEQTRRTDEALHTGVRQPGLGVPAETAALRHINGVLRQALGAQATHLHWLQAEPASTPDGQARPASGVWQMRVEGTLRRTVVPETPGPSFDAVFEALQAAATRDGHLPVVHAGRQLTAHIRVLQRTSPDGQVQRAAVLRLPAVLTRQRQPGLDELGHDSGTLERLRHSLQLAHGLWLVVSPPGAGKSDTLHALERELGTGGQRVLRLERPTVSELAGALAQDPDRLLIDELDTPEVAARLADEVLSGRPVVLGVAAPDPWSALVRLERLGLSAPVLAVTLKGMLVQGLLRLNCPSCSRPVAPARAGQPPSVRGAGCPDCGHTGQVGRQVISRWLALTPPLADLLTTPAPYRALQAAATREGYTGLQDAALEWVTAGLVSLEEARRVAALAL</sequence>
<dbReference type="InterPro" id="IPR001482">
    <property type="entry name" value="T2SS/T4SS_dom"/>
</dbReference>
<keyword evidence="7" id="KW-1185">Reference proteome</keyword>
<gene>
    <name evidence="6" type="ORF">BDD16_003454</name>
</gene>
<evidence type="ECO:0000313" key="6">
    <source>
        <dbReference type="EMBL" id="NYG34468.1"/>
    </source>
</evidence>
<evidence type="ECO:0000313" key="7">
    <source>
        <dbReference type="Proteomes" id="UP000518288"/>
    </source>
</evidence>
<dbReference type="GO" id="GO:0005524">
    <property type="term" value="F:ATP binding"/>
    <property type="evidence" value="ECO:0007669"/>
    <property type="project" value="UniProtKB-KW"/>
</dbReference>
<dbReference type="PANTHER" id="PTHR30258">
    <property type="entry name" value="TYPE II SECRETION SYSTEM PROTEIN GSPE-RELATED"/>
    <property type="match status" value="1"/>
</dbReference>
<comment type="similarity">
    <text evidence="1">Belongs to the GSP E family.</text>
</comment>
<comment type="caution">
    <text evidence="6">The sequence shown here is derived from an EMBL/GenBank/DDBJ whole genome shotgun (WGS) entry which is preliminary data.</text>
</comment>
<dbReference type="InterPro" id="IPR027417">
    <property type="entry name" value="P-loop_NTPase"/>
</dbReference>
<keyword evidence="3" id="KW-0067">ATP-binding</keyword>
<dbReference type="InterPro" id="IPR007831">
    <property type="entry name" value="T2SS_GspE_N"/>
</dbReference>
<evidence type="ECO:0000256" key="3">
    <source>
        <dbReference type="ARBA" id="ARBA00022840"/>
    </source>
</evidence>
<proteinExistence type="inferred from homology"/>
<dbReference type="PANTHER" id="PTHR30258:SF2">
    <property type="entry name" value="COMG OPERON PROTEIN 1"/>
    <property type="match status" value="1"/>
</dbReference>
<name>A0A7Y9U6V8_9BURK</name>
<dbReference type="InterPro" id="IPR037257">
    <property type="entry name" value="T2SS_E_N_sf"/>
</dbReference>
<dbReference type="Pfam" id="PF05157">
    <property type="entry name" value="MshEN"/>
    <property type="match status" value="1"/>
</dbReference>
<dbReference type="EMBL" id="JACCFH010000001">
    <property type="protein sequence ID" value="NYG34468.1"/>
    <property type="molecule type" value="Genomic_DNA"/>
</dbReference>
<dbReference type="GO" id="GO:0005886">
    <property type="term" value="C:plasma membrane"/>
    <property type="evidence" value="ECO:0007669"/>
    <property type="project" value="TreeGrafter"/>
</dbReference>
<dbReference type="GO" id="GO:0016887">
    <property type="term" value="F:ATP hydrolysis activity"/>
    <property type="evidence" value="ECO:0007669"/>
    <property type="project" value="TreeGrafter"/>
</dbReference>
<evidence type="ECO:0000259" key="4">
    <source>
        <dbReference type="Pfam" id="PF00437"/>
    </source>
</evidence>
<protein>
    <submittedName>
        <fullName evidence="6">General secretion pathway protein E</fullName>
    </submittedName>
</protein>
<feature type="domain" description="Bacterial type II secretion system protein E" evidence="4">
    <location>
        <begin position="352"/>
        <end position="520"/>
    </location>
</feature>
<evidence type="ECO:0000256" key="1">
    <source>
        <dbReference type="ARBA" id="ARBA00006611"/>
    </source>
</evidence>
<dbReference type="Gene3D" id="3.40.50.300">
    <property type="entry name" value="P-loop containing nucleotide triphosphate hydrolases"/>
    <property type="match status" value="1"/>
</dbReference>
<dbReference type="Proteomes" id="UP000518288">
    <property type="component" value="Unassembled WGS sequence"/>
</dbReference>